<accession>A0A4U5P149</accession>
<sequence length="232" mass="25745">MAATDNMSDTELIGTPNEIFSLSMTESVLEEKIAVAKKSLQDIFIEECGSLYTDLLDAIDDIDSGEDVCEGDFHERLTILMAEGAQLSESLPDLSNMIQMRLATVSRAMESLKIKQDEESSKKDQNTLSSSSLPQLRKWLKTTEGSIKEIEDQLTRPRGLSLQNLKRLLASQTIRARLSHLPLFRTPIVTSQIAIEAGVGCARSASMLHLHHPPVINIIYLFVWPPQRPVGA</sequence>
<keyword evidence="2" id="KW-1185">Reference proteome</keyword>
<dbReference type="OrthoDB" id="5852599at2759"/>
<gene>
    <name evidence="1" type="ORF">L596_013471</name>
</gene>
<reference evidence="1 2" key="2">
    <citation type="journal article" date="2019" name="G3 (Bethesda)">
        <title>Hybrid Assembly of the Genome of the Entomopathogenic Nematode Steinernema carpocapsae Identifies the X-Chromosome.</title>
        <authorList>
            <person name="Serra L."/>
            <person name="Macchietto M."/>
            <person name="Macias-Munoz A."/>
            <person name="McGill C.J."/>
            <person name="Rodriguez I.M."/>
            <person name="Rodriguez B."/>
            <person name="Murad R."/>
            <person name="Mortazavi A."/>
        </authorList>
    </citation>
    <scope>NUCLEOTIDE SEQUENCE [LARGE SCALE GENOMIC DNA]</scope>
    <source>
        <strain evidence="1 2">ALL</strain>
    </source>
</reference>
<organism evidence="1 2">
    <name type="scientific">Steinernema carpocapsae</name>
    <name type="common">Entomopathogenic nematode</name>
    <dbReference type="NCBI Taxonomy" id="34508"/>
    <lineage>
        <taxon>Eukaryota</taxon>
        <taxon>Metazoa</taxon>
        <taxon>Ecdysozoa</taxon>
        <taxon>Nematoda</taxon>
        <taxon>Chromadorea</taxon>
        <taxon>Rhabditida</taxon>
        <taxon>Tylenchina</taxon>
        <taxon>Panagrolaimomorpha</taxon>
        <taxon>Strongyloidoidea</taxon>
        <taxon>Steinernematidae</taxon>
        <taxon>Steinernema</taxon>
    </lineage>
</organism>
<dbReference type="EMBL" id="AZBU02000003">
    <property type="protein sequence ID" value="TKR89353.1"/>
    <property type="molecule type" value="Genomic_DNA"/>
</dbReference>
<proteinExistence type="predicted"/>
<comment type="caution">
    <text evidence="1">The sequence shown here is derived from an EMBL/GenBank/DDBJ whole genome shotgun (WGS) entry which is preliminary data.</text>
</comment>
<evidence type="ECO:0000313" key="1">
    <source>
        <dbReference type="EMBL" id="TKR89353.1"/>
    </source>
</evidence>
<name>A0A4U5P149_STECR</name>
<dbReference type="AlphaFoldDB" id="A0A4U5P149"/>
<protein>
    <submittedName>
        <fullName evidence="1">Uncharacterized protein</fullName>
    </submittedName>
</protein>
<dbReference type="Proteomes" id="UP000298663">
    <property type="component" value="Unassembled WGS sequence"/>
</dbReference>
<reference evidence="1 2" key="1">
    <citation type="journal article" date="2015" name="Genome Biol.">
        <title>Comparative genomics of Steinernema reveals deeply conserved gene regulatory networks.</title>
        <authorList>
            <person name="Dillman A.R."/>
            <person name="Macchietto M."/>
            <person name="Porter C.F."/>
            <person name="Rogers A."/>
            <person name="Williams B."/>
            <person name="Antoshechkin I."/>
            <person name="Lee M.M."/>
            <person name="Goodwin Z."/>
            <person name="Lu X."/>
            <person name="Lewis E.E."/>
            <person name="Goodrich-Blair H."/>
            <person name="Stock S.P."/>
            <person name="Adams B.J."/>
            <person name="Sternberg P.W."/>
            <person name="Mortazavi A."/>
        </authorList>
    </citation>
    <scope>NUCLEOTIDE SEQUENCE [LARGE SCALE GENOMIC DNA]</scope>
    <source>
        <strain evidence="1 2">ALL</strain>
    </source>
</reference>
<evidence type="ECO:0000313" key="2">
    <source>
        <dbReference type="Proteomes" id="UP000298663"/>
    </source>
</evidence>